<evidence type="ECO:0000259" key="1">
    <source>
        <dbReference type="Pfam" id="PF13566"/>
    </source>
</evidence>
<reference evidence="2" key="1">
    <citation type="journal article" date="2014" name="Front. Microbiol.">
        <title>High frequency of phylogenetically diverse reductive dehalogenase-homologous genes in deep subseafloor sedimentary metagenomes.</title>
        <authorList>
            <person name="Kawai M."/>
            <person name="Futagami T."/>
            <person name="Toyoda A."/>
            <person name="Takaki Y."/>
            <person name="Nishi S."/>
            <person name="Hori S."/>
            <person name="Arai W."/>
            <person name="Tsubouchi T."/>
            <person name="Morono Y."/>
            <person name="Uchiyama I."/>
            <person name="Ito T."/>
            <person name="Fujiyama A."/>
            <person name="Inagaki F."/>
            <person name="Takami H."/>
        </authorList>
    </citation>
    <scope>NUCLEOTIDE SEQUENCE</scope>
    <source>
        <strain evidence="2">Expedition CK06-06</strain>
    </source>
</reference>
<dbReference type="Pfam" id="PF13566">
    <property type="entry name" value="DUF4130"/>
    <property type="match status" value="1"/>
</dbReference>
<organism evidence="2">
    <name type="scientific">marine sediment metagenome</name>
    <dbReference type="NCBI Taxonomy" id="412755"/>
    <lineage>
        <taxon>unclassified sequences</taxon>
        <taxon>metagenomes</taxon>
        <taxon>ecological metagenomes</taxon>
    </lineage>
</organism>
<dbReference type="AlphaFoldDB" id="X1VDM9"/>
<sequence>AKKINRMMREVFTEAYRAKQFARTEINSRGVLFGVVHLKHRVIDLVLNYFHQRWPQCVICLYNEHTHKTGLIDEKGIIREINSPLKNVVEIVSNNRPFIPYFDDIQFSGEEIFETLYKSQFISERENQPYFKRMIPGQCFKLPGMRNGVEKRFRNRKLNEFL</sequence>
<protein>
    <recommendedName>
        <fullName evidence="1">DUF4130 domain-containing protein</fullName>
    </recommendedName>
</protein>
<dbReference type="InterPro" id="IPR025404">
    <property type="entry name" value="DUF4130"/>
</dbReference>
<accession>X1VDM9</accession>
<proteinExistence type="predicted"/>
<comment type="caution">
    <text evidence="2">The sequence shown here is derived from an EMBL/GenBank/DDBJ whole genome shotgun (WGS) entry which is preliminary data.</text>
</comment>
<gene>
    <name evidence="2" type="ORF">S12H4_49431</name>
</gene>
<name>X1VDM9_9ZZZZ</name>
<dbReference type="EMBL" id="BARW01031008">
    <property type="protein sequence ID" value="GAJ12086.1"/>
    <property type="molecule type" value="Genomic_DNA"/>
</dbReference>
<feature type="domain" description="DUF4130" evidence="1">
    <location>
        <begin position="3"/>
        <end position="140"/>
    </location>
</feature>
<evidence type="ECO:0000313" key="2">
    <source>
        <dbReference type="EMBL" id="GAJ12086.1"/>
    </source>
</evidence>
<feature type="non-terminal residue" evidence="2">
    <location>
        <position position="1"/>
    </location>
</feature>